<dbReference type="GO" id="GO:0000727">
    <property type="term" value="P:double-strand break repair via break-induced replication"/>
    <property type="evidence" value="ECO:0007669"/>
    <property type="project" value="UniProtKB-UniRule"/>
</dbReference>
<dbReference type="Proteomes" id="UP000585474">
    <property type="component" value="Unassembled WGS sequence"/>
</dbReference>
<dbReference type="GO" id="GO:0046872">
    <property type="term" value="F:metal ion binding"/>
    <property type="evidence" value="ECO:0007669"/>
    <property type="project" value="UniProtKB-UniRule"/>
</dbReference>
<dbReference type="CDD" id="cd21036">
    <property type="entry name" value="WH_MUS81"/>
    <property type="match status" value="1"/>
</dbReference>
<keyword evidence="14" id="KW-0732">Signal</keyword>
<comment type="cofactor">
    <cofactor evidence="1 13">
        <name>Mg(2+)</name>
        <dbReference type="ChEBI" id="CHEBI:18420"/>
    </cofactor>
</comment>
<dbReference type="InterPro" id="IPR036388">
    <property type="entry name" value="WH-like_DNA-bd_sf"/>
</dbReference>
<comment type="subunit">
    <text evidence="13">Interacts with EME1.</text>
</comment>
<sequence length="416" mass="45462">MKGGCGGLWLAFWWSTSCDKFGAMGASDGWLDGLWQSCGLWVCKKHKLGCGSMDVVAIVSLRREKANGTLGVGKWILRLMQEFFKTDSGASDHEDLTKKGKSKGTRRYVPQKNSVAYALLITLYRGTTSGRDFMRRQELIDAAEASGLSRASIAPEKGKGKPGQFGSSPKDWYSGFSSMKTLITKGLVVKSSCPAKYMLSEEGREAARDCLLRSGLVDSTENLVTTERLPNLDASNISDLEFVRADSTKEAAIVNSNLQKKTIDVPPESLDRTSTLLAIVIMNKFLRMGYSTEQILCAFTEVSETSQNKEISSLWPAVLCHLQEEQVYGLRSEPHKTLREDCLASSNASKPRDGQVDLVMIENHQLEHDCSGASHITMTSSLATQTSTLRACSSTVSGSLVDDPMVLPLALEASFI</sequence>
<feature type="chain" id="PRO_5029748384" description="Crossover junction endonuclease MUS81" evidence="14">
    <location>
        <begin position="19"/>
        <end position="416"/>
    </location>
</feature>
<evidence type="ECO:0000256" key="11">
    <source>
        <dbReference type="ARBA" id="ARBA00023204"/>
    </source>
</evidence>
<evidence type="ECO:0000256" key="7">
    <source>
        <dbReference type="ARBA" id="ARBA00022763"/>
    </source>
</evidence>
<dbReference type="PROSITE" id="PS51257">
    <property type="entry name" value="PROKAR_LIPOPROTEIN"/>
    <property type="match status" value="1"/>
</dbReference>
<keyword evidence="9 13" id="KW-0460">Magnesium</keyword>
<evidence type="ECO:0000256" key="12">
    <source>
        <dbReference type="ARBA" id="ARBA00023242"/>
    </source>
</evidence>
<keyword evidence="6 13" id="KW-0255">Endonuclease</keyword>
<dbReference type="GO" id="GO:0048476">
    <property type="term" value="C:Holliday junction resolvase complex"/>
    <property type="evidence" value="ECO:0007669"/>
    <property type="project" value="UniProtKB-UniRule"/>
</dbReference>
<keyword evidence="8 13" id="KW-0378">Hydrolase</keyword>
<keyword evidence="11 13" id="KW-0234">DNA repair</keyword>
<keyword evidence="4 13" id="KW-0540">Nuclease</keyword>
<keyword evidence="17" id="KW-1185">Reference proteome</keyword>
<evidence type="ECO:0000256" key="13">
    <source>
        <dbReference type="RuleBase" id="RU369042"/>
    </source>
</evidence>
<evidence type="ECO:0000259" key="15">
    <source>
        <dbReference type="Pfam" id="PF21136"/>
    </source>
</evidence>
<reference evidence="16 17" key="1">
    <citation type="submission" date="2019-07" db="EMBL/GenBank/DDBJ databases">
        <title>De Novo Assembly of kiwifruit Actinidia rufa.</title>
        <authorList>
            <person name="Sugita-Konishi S."/>
            <person name="Sato K."/>
            <person name="Mori E."/>
            <person name="Abe Y."/>
            <person name="Kisaki G."/>
            <person name="Hamano K."/>
            <person name="Suezawa K."/>
            <person name="Otani M."/>
            <person name="Fukuda T."/>
            <person name="Manabe T."/>
            <person name="Gomi K."/>
            <person name="Tabuchi M."/>
            <person name="Akimitsu K."/>
            <person name="Kataoka I."/>
        </authorList>
    </citation>
    <scope>NUCLEOTIDE SEQUENCE [LARGE SCALE GENOMIC DNA]</scope>
    <source>
        <strain evidence="17">cv. Fuchu</strain>
    </source>
</reference>
<dbReference type="PANTHER" id="PTHR13451">
    <property type="entry name" value="CLASS II CROSSOVER JUNCTION ENDONUCLEASE MUS81"/>
    <property type="match status" value="1"/>
</dbReference>
<keyword evidence="5 13" id="KW-0479">Metal-binding</keyword>
<dbReference type="OrthoDB" id="5963188at2759"/>
<accession>A0A7J0FVB3</accession>
<dbReference type="InterPro" id="IPR033309">
    <property type="entry name" value="Mus81"/>
</dbReference>
<dbReference type="GO" id="GO:0006308">
    <property type="term" value="P:DNA catabolic process"/>
    <property type="evidence" value="ECO:0007669"/>
    <property type="project" value="UniProtKB-UniRule"/>
</dbReference>
<dbReference type="GO" id="GO:0031573">
    <property type="term" value="P:mitotic intra-S DNA damage checkpoint signaling"/>
    <property type="evidence" value="ECO:0007669"/>
    <property type="project" value="TreeGrafter"/>
</dbReference>
<evidence type="ECO:0000313" key="17">
    <source>
        <dbReference type="Proteomes" id="UP000585474"/>
    </source>
</evidence>
<dbReference type="GO" id="GO:0000712">
    <property type="term" value="P:resolution of meiotic recombination intermediates"/>
    <property type="evidence" value="ECO:0007669"/>
    <property type="project" value="TreeGrafter"/>
</dbReference>
<dbReference type="InterPro" id="IPR047417">
    <property type="entry name" value="WHD_MUS81"/>
</dbReference>
<protein>
    <recommendedName>
        <fullName evidence="13">Crossover junction endonuclease MUS81</fullName>
        <ecNumber evidence="13">3.1.22.-</ecNumber>
    </recommendedName>
</protein>
<evidence type="ECO:0000256" key="14">
    <source>
        <dbReference type="SAM" id="SignalP"/>
    </source>
</evidence>
<comment type="function">
    <text evidence="13">Interacts with EME1 to form a DNA structure-specific endonuclease with substrate preference for branched DNA structures with a 5'-end at the branch nick. Typical substrates include 3'-flap structures, D-loops, replication forks and nicked Holliday junctions. May be required in mitosis for the processing of stalled or collapsed replication fork intermediates. May be required in meiosis for the repair of meiosis-specific double strand breaks subsequent to single-end invasion (SEI).</text>
</comment>
<evidence type="ECO:0000313" key="16">
    <source>
        <dbReference type="EMBL" id="GFZ02629.1"/>
    </source>
</evidence>
<evidence type="ECO:0000256" key="6">
    <source>
        <dbReference type="ARBA" id="ARBA00022759"/>
    </source>
</evidence>
<dbReference type="FunFam" id="1.10.10.10:FF:000307">
    <property type="entry name" value="Crossover junction endonuclease MUS81"/>
    <property type="match status" value="1"/>
</dbReference>
<dbReference type="EMBL" id="BJWL01000015">
    <property type="protein sequence ID" value="GFZ02629.1"/>
    <property type="molecule type" value="Genomic_DNA"/>
</dbReference>
<dbReference type="GO" id="GO:0048257">
    <property type="term" value="F:3'-flap endonuclease activity"/>
    <property type="evidence" value="ECO:0007669"/>
    <property type="project" value="TreeGrafter"/>
</dbReference>
<evidence type="ECO:0000256" key="2">
    <source>
        <dbReference type="ARBA" id="ARBA00004123"/>
    </source>
</evidence>
<evidence type="ECO:0000256" key="5">
    <source>
        <dbReference type="ARBA" id="ARBA00022723"/>
    </source>
</evidence>
<dbReference type="AlphaFoldDB" id="A0A7J0FVB3"/>
<dbReference type="EC" id="3.1.22.-" evidence="13"/>
<comment type="similarity">
    <text evidence="3 13">Belongs to the XPF family.</text>
</comment>
<name>A0A7J0FVB3_9ERIC</name>
<dbReference type="GO" id="GO:0008821">
    <property type="term" value="F:crossover junction DNA endonuclease activity"/>
    <property type="evidence" value="ECO:0007669"/>
    <property type="project" value="UniProtKB-UniRule"/>
</dbReference>
<evidence type="ECO:0000256" key="4">
    <source>
        <dbReference type="ARBA" id="ARBA00022722"/>
    </source>
</evidence>
<dbReference type="Pfam" id="PF21136">
    <property type="entry name" value="WHD_MUS81"/>
    <property type="match status" value="1"/>
</dbReference>
<dbReference type="GO" id="GO:0005634">
    <property type="term" value="C:nucleus"/>
    <property type="evidence" value="ECO:0007669"/>
    <property type="project" value="UniProtKB-SubCell"/>
</dbReference>
<evidence type="ECO:0000256" key="10">
    <source>
        <dbReference type="ARBA" id="ARBA00023172"/>
    </source>
</evidence>
<evidence type="ECO:0000256" key="8">
    <source>
        <dbReference type="ARBA" id="ARBA00022801"/>
    </source>
</evidence>
<dbReference type="GO" id="GO:0003677">
    <property type="term" value="F:DNA binding"/>
    <property type="evidence" value="ECO:0007669"/>
    <property type="project" value="UniProtKB-UniRule"/>
</dbReference>
<gene>
    <name evidence="16" type="ORF">Acr_15g0012370</name>
</gene>
<evidence type="ECO:0000256" key="9">
    <source>
        <dbReference type="ARBA" id="ARBA00022842"/>
    </source>
</evidence>
<keyword evidence="12 13" id="KW-0539">Nucleus</keyword>
<comment type="caution">
    <text evidence="16">The sequence shown here is derived from an EMBL/GenBank/DDBJ whole genome shotgun (WGS) entry which is preliminary data.</text>
</comment>
<proteinExistence type="inferred from homology"/>
<evidence type="ECO:0000256" key="1">
    <source>
        <dbReference type="ARBA" id="ARBA00001946"/>
    </source>
</evidence>
<comment type="subcellular location">
    <subcellularLocation>
        <location evidence="2 13">Nucleus</location>
    </subcellularLocation>
</comment>
<organism evidence="16 17">
    <name type="scientific">Actinidia rufa</name>
    <dbReference type="NCBI Taxonomy" id="165716"/>
    <lineage>
        <taxon>Eukaryota</taxon>
        <taxon>Viridiplantae</taxon>
        <taxon>Streptophyta</taxon>
        <taxon>Embryophyta</taxon>
        <taxon>Tracheophyta</taxon>
        <taxon>Spermatophyta</taxon>
        <taxon>Magnoliopsida</taxon>
        <taxon>eudicotyledons</taxon>
        <taxon>Gunneridae</taxon>
        <taxon>Pentapetalae</taxon>
        <taxon>asterids</taxon>
        <taxon>Ericales</taxon>
        <taxon>Actinidiaceae</taxon>
        <taxon>Actinidia</taxon>
    </lineage>
</organism>
<keyword evidence="10 13" id="KW-0233">DNA recombination</keyword>
<feature type="domain" description="MUS81 winged helix" evidence="15">
    <location>
        <begin position="110"/>
        <end position="207"/>
    </location>
</feature>
<dbReference type="PANTHER" id="PTHR13451:SF0">
    <property type="entry name" value="CROSSOVER JUNCTION ENDONUCLEASE MUS81"/>
    <property type="match status" value="1"/>
</dbReference>
<keyword evidence="7 13" id="KW-0227">DNA damage</keyword>
<feature type="signal peptide" evidence="14">
    <location>
        <begin position="1"/>
        <end position="18"/>
    </location>
</feature>
<dbReference type="Gene3D" id="1.10.10.10">
    <property type="entry name" value="Winged helix-like DNA-binding domain superfamily/Winged helix DNA-binding domain"/>
    <property type="match status" value="1"/>
</dbReference>
<evidence type="ECO:0000256" key="3">
    <source>
        <dbReference type="ARBA" id="ARBA00010015"/>
    </source>
</evidence>